<dbReference type="GO" id="GO:0004622">
    <property type="term" value="F:phosphatidylcholine lysophospholipase activity"/>
    <property type="evidence" value="ECO:0007669"/>
    <property type="project" value="TreeGrafter"/>
</dbReference>
<dbReference type="EMBL" id="BLJY01000012">
    <property type="protein sequence ID" value="GFF20491.1"/>
    <property type="molecule type" value="Genomic_DNA"/>
</dbReference>
<dbReference type="SUPFAM" id="SSF52266">
    <property type="entry name" value="SGNH hydrolase"/>
    <property type="match status" value="1"/>
</dbReference>
<dbReference type="Gene3D" id="3.40.50.1110">
    <property type="entry name" value="SGNH hydrolase"/>
    <property type="match status" value="1"/>
</dbReference>
<accession>A0A5M3ZBD1</accession>
<protein>
    <submittedName>
        <fullName evidence="1">SGNH hydrolase</fullName>
    </submittedName>
</protein>
<gene>
    <name evidence="1" type="ORF">ATEIFO6365_0012024700</name>
</gene>
<sequence length="204" mass="22690">MSSKTTILCFGNSLTAGYHQYGLNYHPYAWELEEKLKAAFPSHTFQVDVDGLPGDLVIHPPGRFLPRLQRRCAEISYDWVIVLGATNDLGHGYPVARIFPALEEAWKAALDAGANVLALTVPECAAVNKDLDARRAELNAQILGYQHEKFHAFDLHPKVPYHAATEEFRKKVWDDGLHLTPAGYDLVGSVVGDHLVQLLSETMK</sequence>
<dbReference type="InterPro" id="IPR013830">
    <property type="entry name" value="SGNH_hydro"/>
</dbReference>
<dbReference type="OrthoDB" id="408760at2759"/>
<keyword evidence="2" id="KW-1185">Reference proteome</keyword>
<dbReference type="Proteomes" id="UP000452235">
    <property type="component" value="Unassembled WGS sequence"/>
</dbReference>
<comment type="caution">
    <text evidence="1">The sequence shown here is derived from an EMBL/GenBank/DDBJ whole genome shotgun (WGS) entry which is preliminary data.</text>
</comment>
<name>A0A5M3ZBD1_ASPTE</name>
<keyword evidence="1" id="KW-0378">Hydrolase</keyword>
<dbReference type="VEuPathDB" id="FungiDB:ATEG_08273"/>
<dbReference type="AlphaFoldDB" id="A0A5M3ZBD1"/>
<dbReference type="CDD" id="cd00229">
    <property type="entry name" value="SGNH_hydrolase"/>
    <property type="match status" value="1"/>
</dbReference>
<dbReference type="Pfam" id="PF13472">
    <property type="entry name" value="Lipase_GDSL_2"/>
    <property type="match status" value="1"/>
</dbReference>
<evidence type="ECO:0000313" key="2">
    <source>
        <dbReference type="Proteomes" id="UP000452235"/>
    </source>
</evidence>
<reference evidence="1 2" key="1">
    <citation type="submission" date="2020-01" db="EMBL/GenBank/DDBJ databases">
        <title>Aspergillus terreus IFO 6365 whole genome shotgun sequence.</title>
        <authorList>
            <person name="Kanamasa S."/>
            <person name="Takahashi H."/>
        </authorList>
    </citation>
    <scope>NUCLEOTIDE SEQUENCE [LARGE SCALE GENOMIC DNA]</scope>
    <source>
        <strain evidence="1 2">IFO 6365</strain>
    </source>
</reference>
<proteinExistence type="predicted"/>
<organism evidence="1 2">
    <name type="scientific">Aspergillus terreus</name>
    <dbReference type="NCBI Taxonomy" id="33178"/>
    <lineage>
        <taxon>Eukaryota</taxon>
        <taxon>Fungi</taxon>
        <taxon>Dikarya</taxon>
        <taxon>Ascomycota</taxon>
        <taxon>Pezizomycotina</taxon>
        <taxon>Eurotiomycetes</taxon>
        <taxon>Eurotiomycetidae</taxon>
        <taxon>Eurotiales</taxon>
        <taxon>Aspergillaceae</taxon>
        <taxon>Aspergillus</taxon>
        <taxon>Aspergillus subgen. Circumdati</taxon>
    </lineage>
</organism>
<dbReference type="PANTHER" id="PTHR30383:SF19">
    <property type="entry name" value="FIBRONECTIN TYPE-III DOMAIN-CONTAINING PROTEIN"/>
    <property type="match status" value="1"/>
</dbReference>
<dbReference type="PANTHER" id="PTHR30383">
    <property type="entry name" value="THIOESTERASE 1/PROTEASE 1/LYSOPHOSPHOLIPASE L1"/>
    <property type="match status" value="1"/>
</dbReference>
<evidence type="ECO:0000313" key="1">
    <source>
        <dbReference type="EMBL" id="GFF20491.1"/>
    </source>
</evidence>
<dbReference type="InterPro" id="IPR051532">
    <property type="entry name" value="Ester_Hydrolysis_Enzymes"/>
</dbReference>
<dbReference type="InterPro" id="IPR036514">
    <property type="entry name" value="SGNH_hydro_sf"/>
</dbReference>